<dbReference type="InterPro" id="IPR009100">
    <property type="entry name" value="AcylCoA_DH/oxidase_NM_dom_sf"/>
</dbReference>
<evidence type="ECO:0000256" key="1">
    <source>
        <dbReference type="ARBA" id="ARBA00001974"/>
    </source>
</evidence>
<dbReference type="EC" id="1.-.-.-" evidence="10"/>
<accession>A0ABD5UCT5</accession>
<dbReference type="PANTHER" id="PTHR43884">
    <property type="entry name" value="ACYL-COA DEHYDROGENASE"/>
    <property type="match status" value="1"/>
</dbReference>
<dbReference type="PANTHER" id="PTHR43884:SF12">
    <property type="entry name" value="ISOVALERYL-COA DEHYDROGENASE, MITOCHONDRIAL-RELATED"/>
    <property type="match status" value="1"/>
</dbReference>
<dbReference type="FunFam" id="1.20.140.10:FF:000001">
    <property type="entry name" value="Acyl-CoA dehydrogenase"/>
    <property type="match status" value="1"/>
</dbReference>
<evidence type="ECO:0000256" key="5">
    <source>
        <dbReference type="ARBA" id="ARBA00023002"/>
    </source>
</evidence>
<dbReference type="InterPro" id="IPR006091">
    <property type="entry name" value="Acyl-CoA_Oxase/DH_mid-dom"/>
</dbReference>
<dbReference type="Pfam" id="PF00441">
    <property type="entry name" value="Acyl-CoA_dh_1"/>
    <property type="match status" value="1"/>
</dbReference>
<dbReference type="EMBL" id="JBHSXM010000003">
    <property type="protein sequence ID" value="MFC6838154.1"/>
    <property type="molecule type" value="Genomic_DNA"/>
</dbReference>
<proteinExistence type="inferred from homology"/>
<evidence type="ECO:0000256" key="3">
    <source>
        <dbReference type="ARBA" id="ARBA00022630"/>
    </source>
</evidence>
<feature type="domain" description="Acyl-CoA dehydrogenase/oxidase C-terminal" evidence="7">
    <location>
        <begin position="227"/>
        <end position="370"/>
    </location>
</feature>
<dbReference type="Gene3D" id="1.10.540.10">
    <property type="entry name" value="Acyl-CoA dehydrogenase/oxidase, N-terminal domain"/>
    <property type="match status" value="1"/>
</dbReference>
<comment type="similarity">
    <text evidence="2 6">Belongs to the acyl-CoA dehydrogenase family.</text>
</comment>
<dbReference type="GO" id="GO:0016627">
    <property type="term" value="F:oxidoreductase activity, acting on the CH-CH group of donors"/>
    <property type="evidence" value="ECO:0007669"/>
    <property type="project" value="UniProtKB-ARBA"/>
</dbReference>
<dbReference type="SUPFAM" id="SSF47203">
    <property type="entry name" value="Acyl-CoA dehydrogenase C-terminal domain-like"/>
    <property type="match status" value="1"/>
</dbReference>
<evidence type="ECO:0000313" key="11">
    <source>
        <dbReference type="Proteomes" id="UP001596406"/>
    </source>
</evidence>
<dbReference type="RefSeq" id="WP_304449872.1">
    <property type="nucleotide sequence ID" value="NZ_JARRAH010000003.1"/>
</dbReference>
<dbReference type="SUPFAM" id="SSF56645">
    <property type="entry name" value="Acyl-CoA dehydrogenase NM domain-like"/>
    <property type="match status" value="1"/>
</dbReference>
<evidence type="ECO:0000313" key="10">
    <source>
        <dbReference type="EMBL" id="MFC6838154.1"/>
    </source>
</evidence>
<feature type="domain" description="Acyl-CoA dehydrogenase/oxidase N-terminal" evidence="9">
    <location>
        <begin position="6"/>
        <end position="115"/>
    </location>
</feature>
<dbReference type="InterPro" id="IPR036250">
    <property type="entry name" value="AcylCo_DH-like_C"/>
</dbReference>
<dbReference type="PROSITE" id="PS00072">
    <property type="entry name" value="ACYL_COA_DH_1"/>
    <property type="match status" value="1"/>
</dbReference>
<dbReference type="Gene3D" id="1.20.140.10">
    <property type="entry name" value="Butyryl-CoA Dehydrogenase, subunit A, domain 3"/>
    <property type="match status" value="1"/>
</dbReference>
<evidence type="ECO:0000259" key="8">
    <source>
        <dbReference type="Pfam" id="PF02770"/>
    </source>
</evidence>
<gene>
    <name evidence="10" type="ORF">ACFQHK_16860</name>
</gene>
<dbReference type="InterPro" id="IPR046373">
    <property type="entry name" value="Acyl-CoA_Oxase/DH_mid-dom_sf"/>
</dbReference>
<dbReference type="InterPro" id="IPR037069">
    <property type="entry name" value="AcylCoA_DH/ox_N_sf"/>
</dbReference>
<feature type="domain" description="Acyl-CoA oxidase/dehydrogenase middle" evidence="8">
    <location>
        <begin position="119"/>
        <end position="205"/>
    </location>
</feature>
<dbReference type="InterPro" id="IPR013786">
    <property type="entry name" value="AcylCoA_DH/ox_N"/>
</dbReference>
<name>A0ABD5UCT5_9EURY</name>
<dbReference type="Proteomes" id="UP001596406">
    <property type="component" value="Unassembled WGS sequence"/>
</dbReference>
<sequence>MLALDEEQRMVMSLLSDIAEREFRDRACTWDGAFPWENLRLLGEHGLVGLNLPEEYGGGGMGEFEAMLAIEAVGRVCPDTANALYGQSMVAPRAIDMFGSEAAKERYLPPVCRGESALAIAISEPHAGSDAGAMDTHVVEDGGDLYLSGEKIWVSYVPESDAAVVWAYFPDDNLGTVVVDLDAPGVDVNEHYRNMAGHTQTHFFMDEVRIPAENVLVRGESALKEQLKALNWERCGSAAYANAIARCAFDHALDYAREREQFDRPIGDFQGIRWKLADMAARIESARSVALRAALTAEARGRVPDRLETSVAKYVSGQTVEHVVSEALQIHGATGYQRDHPLEYLYRLQRGRRIAAGTDEVMKDTIADALFADGLPGVV</sequence>
<dbReference type="InterPro" id="IPR009075">
    <property type="entry name" value="AcylCo_DH/oxidase_C"/>
</dbReference>
<dbReference type="Pfam" id="PF02770">
    <property type="entry name" value="Acyl-CoA_dh_M"/>
    <property type="match status" value="1"/>
</dbReference>
<evidence type="ECO:0000256" key="2">
    <source>
        <dbReference type="ARBA" id="ARBA00009347"/>
    </source>
</evidence>
<keyword evidence="3 6" id="KW-0285">Flavoprotein</keyword>
<dbReference type="InterPro" id="IPR006089">
    <property type="entry name" value="Acyl-CoA_DH_CS"/>
</dbReference>
<keyword evidence="5 6" id="KW-0560">Oxidoreductase</keyword>
<comment type="caution">
    <text evidence="10">The sequence shown here is derived from an EMBL/GenBank/DDBJ whole genome shotgun (WGS) entry which is preliminary data.</text>
</comment>
<dbReference type="AlphaFoldDB" id="A0ABD5UCT5"/>
<reference evidence="10 11" key="1">
    <citation type="journal article" date="2019" name="Int. J. Syst. Evol. Microbiol.">
        <title>The Global Catalogue of Microorganisms (GCM) 10K type strain sequencing project: providing services to taxonomists for standard genome sequencing and annotation.</title>
        <authorList>
            <consortium name="The Broad Institute Genomics Platform"/>
            <consortium name="The Broad Institute Genome Sequencing Center for Infectious Disease"/>
            <person name="Wu L."/>
            <person name="Ma J."/>
        </authorList>
    </citation>
    <scope>NUCLEOTIDE SEQUENCE [LARGE SCALE GENOMIC DNA]</scope>
    <source>
        <strain evidence="10 11">PSRA2</strain>
    </source>
</reference>
<evidence type="ECO:0000259" key="7">
    <source>
        <dbReference type="Pfam" id="PF00441"/>
    </source>
</evidence>
<organism evidence="10 11">
    <name type="scientific">Halomarina ordinaria</name>
    <dbReference type="NCBI Taxonomy" id="3033939"/>
    <lineage>
        <taxon>Archaea</taxon>
        <taxon>Methanobacteriati</taxon>
        <taxon>Methanobacteriota</taxon>
        <taxon>Stenosarchaea group</taxon>
        <taxon>Halobacteria</taxon>
        <taxon>Halobacteriales</taxon>
        <taxon>Natronomonadaceae</taxon>
        <taxon>Halomarina</taxon>
    </lineage>
</organism>
<dbReference type="Gene3D" id="2.40.110.10">
    <property type="entry name" value="Butyryl-CoA Dehydrogenase, subunit A, domain 2"/>
    <property type="match status" value="1"/>
</dbReference>
<protein>
    <submittedName>
        <fullName evidence="10">Acyl-CoA dehydrogenase family protein</fullName>
        <ecNumber evidence="10">1.-.-.-</ecNumber>
    </submittedName>
</protein>
<keyword evidence="4 6" id="KW-0274">FAD</keyword>
<evidence type="ECO:0000256" key="4">
    <source>
        <dbReference type="ARBA" id="ARBA00022827"/>
    </source>
</evidence>
<dbReference type="Pfam" id="PF02771">
    <property type="entry name" value="Acyl-CoA_dh_N"/>
    <property type="match status" value="1"/>
</dbReference>
<comment type="cofactor">
    <cofactor evidence="1 6">
        <name>FAD</name>
        <dbReference type="ChEBI" id="CHEBI:57692"/>
    </cofactor>
</comment>
<evidence type="ECO:0000259" key="9">
    <source>
        <dbReference type="Pfam" id="PF02771"/>
    </source>
</evidence>
<keyword evidence="11" id="KW-1185">Reference proteome</keyword>
<evidence type="ECO:0000256" key="6">
    <source>
        <dbReference type="RuleBase" id="RU362125"/>
    </source>
</evidence>